<name>A0AA86T5D6_9FABA</name>
<feature type="non-terminal residue" evidence="1">
    <location>
        <position position="107"/>
    </location>
</feature>
<sequence>MVRGGALWSVRSRLVVTHGEWLGGEKRKNVAREKVENKGLVRDGFEGTTLVRVREEGFAAKKRGWMRWGAWRLRSQLGYGGRWWYGGLTVVATNGAVELVVVIAGHN</sequence>
<organism evidence="1 2">
    <name type="scientific">Sphenostylis stenocarpa</name>
    <dbReference type="NCBI Taxonomy" id="92480"/>
    <lineage>
        <taxon>Eukaryota</taxon>
        <taxon>Viridiplantae</taxon>
        <taxon>Streptophyta</taxon>
        <taxon>Embryophyta</taxon>
        <taxon>Tracheophyta</taxon>
        <taxon>Spermatophyta</taxon>
        <taxon>Magnoliopsida</taxon>
        <taxon>eudicotyledons</taxon>
        <taxon>Gunneridae</taxon>
        <taxon>Pentapetalae</taxon>
        <taxon>rosids</taxon>
        <taxon>fabids</taxon>
        <taxon>Fabales</taxon>
        <taxon>Fabaceae</taxon>
        <taxon>Papilionoideae</taxon>
        <taxon>50 kb inversion clade</taxon>
        <taxon>NPAAA clade</taxon>
        <taxon>indigoferoid/millettioid clade</taxon>
        <taxon>Phaseoleae</taxon>
        <taxon>Sphenostylis</taxon>
    </lineage>
</organism>
<keyword evidence="2" id="KW-1185">Reference proteome</keyword>
<reference evidence="1" key="1">
    <citation type="submission" date="2023-10" db="EMBL/GenBank/DDBJ databases">
        <authorList>
            <person name="Domelevo Entfellner J.-B."/>
        </authorList>
    </citation>
    <scope>NUCLEOTIDE SEQUENCE</scope>
</reference>
<protein>
    <submittedName>
        <fullName evidence="1">Uncharacterized protein</fullName>
    </submittedName>
</protein>
<dbReference type="Gramene" id="rna-AYBTSS11_LOCUS21788">
    <property type="protein sequence ID" value="CAJ1968572.1"/>
    <property type="gene ID" value="gene-AYBTSS11_LOCUS21788"/>
</dbReference>
<dbReference type="EMBL" id="OY731404">
    <property type="protein sequence ID" value="CAJ1968572.1"/>
    <property type="molecule type" value="Genomic_DNA"/>
</dbReference>
<evidence type="ECO:0000313" key="1">
    <source>
        <dbReference type="EMBL" id="CAJ1968572.1"/>
    </source>
</evidence>
<proteinExistence type="predicted"/>
<dbReference type="AlphaFoldDB" id="A0AA86T5D6"/>
<evidence type="ECO:0000313" key="2">
    <source>
        <dbReference type="Proteomes" id="UP001189624"/>
    </source>
</evidence>
<dbReference type="Proteomes" id="UP001189624">
    <property type="component" value="Chromosome 7"/>
</dbReference>
<accession>A0AA86T5D6</accession>
<gene>
    <name evidence="1" type="ORF">AYBTSS11_LOCUS21788</name>
</gene>